<evidence type="ECO:0000313" key="3">
    <source>
        <dbReference type="EMBL" id="CYV08425.1"/>
    </source>
</evidence>
<reference evidence="5 6" key="1">
    <citation type="submission" date="2016-02" db="EMBL/GenBank/DDBJ databases">
        <authorList>
            <consortium name="Pathogen Informatics"/>
        </authorList>
    </citation>
    <scope>NUCLEOTIDE SEQUENCE [LARGE SCALE GENOMIC DNA]</scope>
    <source>
        <strain evidence="2 5">LSS52</strain>
        <strain evidence="3 6">LSS54</strain>
    </source>
</reference>
<evidence type="ECO:0000256" key="1">
    <source>
        <dbReference type="SAM" id="Phobius"/>
    </source>
</evidence>
<feature type="transmembrane region" description="Helical" evidence="1">
    <location>
        <begin position="270"/>
        <end position="290"/>
    </location>
</feature>
<feature type="transmembrane region" description="Helical" evidence="1">
    <location>
        <begin position="150"/>
        <end position="169"/>
    </location>
</feature>
<feature type="transmembrane region" description="Helical" evidence="1">
    <location>
        <begin position="296"/>
        <end position="318"/>
    </location>
</feature>
<keyword evidence="1" id="KW-0812">Transmembrane</keyword>
<dbReference type="EMBL" id="FIHD01000036">
    <property type="protein sequence ID" value="CYV08425.1"/>
    <property type="molecule type" value="Genomic_DNA"/>
</dbReference>
<dbReference type="EMBL" id="JANFMI010000012">
    <property type="protein sequence ID" value="MDG4516249.1"/>
    <property type="molecule type" value="Genomic_DNA"/>
</dbReference>
<evidence type="ECO:0000313" key="2">
    <source>
        <dbReference type="EMBL" id="CYV02632.1"/>
    </source>
</evidence>
<keyword evidence="1" id="KW-1133">Transmembrane helix</keyword>
<evidence type="ECO:0000313" key="5">
    <source>
        <dbReference type="Proteomes" id="UP000072794"/>
    </source>
</evidence>
<protein>
    <submittedName>
        <fullName evidence="3">Uncharacterized protein</fullName>
    </submittedName>
</protein>
<dbReference type="Proteomes" id="UP001152877">
    <property type="component" value="Unassembled WGS sequence"/>
</dbReference>
<organism evidence="3 6">
    <name type="scientific">Streptococcus suis</name>
    <dbReference type="NCBI Taxonomy" id="1307"/>
    <lineage>
        <taxon>Bacteria</taxon>
        <taxon>Bacillati</taxon>
        <taxon>Bacillota</taxon>
        <taxon>Bacilli</taxon>
        <taxon>Lactobacillales</taxon>
        <taxon>Streptococcaceae</taxon>
        <taxon>Streptococcus</taxon>
    </lineage>
</organism>
<proteinExistence type="predicted"/>
<accession>A0A0Z8H0L6</accession>
<dbReference type="RefSeq" id="WP_029177280.1">
    <property type="nucleotide sequence ID" value="NZ_CEDY01000024.1"/>
</dbReference>
<reference evidence="4" key="2">
    <citation type="submission" date="2022-07" db="EMBL/GenBank/DDBJ databases">
        <title>Whole Genome Sequencing of Streptococcus suis.</title>
        <authorList>
            <person name="Dai X."/>
            <person name="Huang J."/>
            <person name="Wang L."/>
        </authorList>
    </citation>
    <scope>NUCLEOTIDE SEQUENCE</scope>
    <source>
        <strain evidence="4">HDJ11</strain>
    </source>
</reference>
<evidence type="ECO:0000313" key="6">
    <source>
        <dbReference type="Proteomes" id="UP000073494"/>
    </source>
</evidence>
<evidence type="ECO:0000313" key="4">
    <source>
        <dbReference type="EMBL" id="MDG4516249.1"/>
    </source>
</evidence>
<dbReference type="Proteomes" id="UP000073494">
    <property type="component" value="Unassembled WGS sequence"/>
</dbReference>
<sequence length="404" mass="47312">MYKIVTIFLFLLIISSYIVYKQKKNDKYNNSPINLLIERAYSIWYSNSGRIINKKYSTVFEFDKVQLELKEDLVSKGITIEDIKKYLEFLKNGTGIYFTSRDWLVTLISGIGSLGVTSIFKELFPEFQLPTMDKIVELFSDKEVVTNVKLGFLLVLSIAIIIMFLWVMIKISKIDVIYKDKQRVFLLERLIEIWSFGVNEEVGTLEEILELEKTKDRRDTVYKKMAFTQTKLEKLQVEALGETLGDNFLFISEILKISLLRRKIKQCLKFILSYTVSFLLVAVIVCLELSVRQMNIFFYVANIILVMLLCILWIPFYFSQMDMYTDDLTALKTIWSVRGFNLVLLKRGWLASGIPIVYTIPFIFNWFILRENFAIVSFWAVTLIGILGLFCRIERYDENPQIDN</sequence>
<name>A0A0Z8H0L6_STRSU</name>
<dbReference type="AlphaFoldDB" id="A0A0Z8H0L6"/>
<keyword evidence="1" id="KW-0472">Membrane</keyword>
<feature type="transmembrane region" description="Helical" evidence="1">
    <location>
        <begin position="373"/>
        <end position="391"/>
    </location>
</feature>
<dbReference type="Proteomes" id="UP000072794">
    <property type="component" value="Unassembled WGS sequence"/>
</dbReference>
<feature type="transmembrane region" description="Helical" evidence="1">
    <location>
        <begin position="348"/>
        <end position="367"/>
    </location>
</feature>
<dbReference type="EMBL" id="FIHA01000037">
    <property type="protein sequence ID" value="CYV02632.1"/>
    <property type="molecule type" value="Genomic_DNA"/>
</dbReference>
<gene>
    <name evidence="2" type="ORF">ERS132414_01711</name>
    <name evidence="3" type="ORF">ERS132416_01756</name>
    <name evidence="4" type="ORF">NOL11_04595</name>
</gene>